<dbReference type="AlphaFoldDB" id="A0A6I6IRM5"/>
<keyword evidence="3" id="KW-1185">Reference proteome</keyword>
<dbReference type="OrthoDB" id="7841616at2"/>
<name>A0A6I6IRM5_9RHOB</name>
<sequence>MEGDEKEFEYTLDGLTYTVTVYELDGAFYADISVIEGAMDANALYYGDDEFSGDSASLNGPLNMNGQGSQYEGETVQWDNAIELSDPGLGSDADSKETYLTEGETLTVPLPISSLDEIDFIGIRATSTTTDEGSIKGVSGDPEEPEEPEDPTYAKVFFTYETDDSGFPVGGFPILSEEPDPNTFDIPALPEGTDPTFENYVNYFEEIGGNVGEVETVIFYSTDEQGDLLEEFRIDAPEGGFQSTDELLAAYDAALEEQESGEESGSEALDLMAAISLSPELENAPVEIEEEDDMVEIEAV</sequence>
<protein>
    <submittedName>
        <fullName evidence="2">Uncharacterized protein</fullName>
    </submittedName>
</protein>
<evidence type="ECO:0000313" key="3">
    <source>
        <dbReference type="Proteomes" id="UP000428330"/>
    </source>
</evidence>
<evidence type="ECO:0000256" key="1">
    <source>
        <dbReference type="SAM" id="MobiDB-lite"/>
    </source>
</evidence>
<proteinExistence type="predicted"/>
<dbReference type="KEGG" id="rom:EI983_11605"/>
<feature type="region of interest" description="Disordered" evidence="1">
    <location>
        <begin position="129"/>
        <end position="149"/>
    </location>
</feature>
<dbReference type="EMBL" id="CP034348">
    <property type="protein sequence ID" value="QGX98882.1"/>
    <property type="molecule type" value="Genomic_DNA"/>
</dbReference>
<reference evidence="3" key="1">
    <citation type="submission" date="2018-12" db="EMBL/GenBank/DDBJ databases">
        <title>Complete genome sequence of Roseovarius sp. MME-070.</title>
        <authorList>
            <person name="Nam Y.-D."/>
            <person name="Kang J."/>
            <person name="Chung W.-H."/>
            <person name="Park Y.S."/>
        </authorList>
    </citation>
    <scope>NUCLEOTIDE SEQUENCE [LARGE SCALE GENOMIC DNA]</scope>
    <source>
        <strain evidence="3">MME-070</strain>
    </source>
</reference>
<organism evidence="2 3">
    <name type="scientific">Roseovarius faecimaris</name>
    <dbReference type="NCBI Taxonomy" id="2494550"/>
    <lineage>
        <taxon>Bacteria</taxon>
        <taxon>Pseudomonadati</taxon>
        <taxon>Pseudomonadota</taxon>
        <taxon>Alphaproteobacteria</taxon>
        <taxon>Rhodobacterales</taxon>
        <taxon>Roseobacteraceae</taxon>
        <taxon>Roseovarius</taxon>
    </lineage>
</organism>
<dbReference type="RefSeq" id="WP_157707564.1">
    <property type="nucleotide sequence ID" value="NZ_CP034348.1"/>
</dbReference>
<accession>A0A6I6IRM5</accession>
<gene>
    <name evidence="2" type="ORF">EI983_11605</name>
</gene>
<dbReference type="Proteomes" id="UP000428330">
    <property type="component" value="Chromosome"/>
</dbReference>
<evidence type="ECO:0000313" key="2">
    <source>
        <dbReference type="EMBL" id="QGX98882.1"/>
    </source>
</evidence>